<dbReference type="Pfam" id="PF14238">
    <property type="entry name" value="DUF4340"/>
    <property type="match status" value="2"/>
</dbReference>
<accession>A0A518ETQ7</accession>
<dbReference type="EMBL" id="CP036434">
    <property type="protein sequence ID" value="QDV07477.1"/>
    <property type="molecule type" value="Genomic_DNA"/>
</dbReference>
<evidence type="ECO:0000313" key="2">
    <source>
        <dbReference type="EMBL" id="QDV07477.1"/>
    </source>
</evidence>
<dbReference type="Proteomes" id="UP000320390">
    <property type="component" value="Chromosome"/>
</dbReference>
<evidence type="ECO:0000259" key="1">
    <source>
        <dbReference type="Pfam" id="PF14238"/>
    </source>
</evidence>
<reference evidence="2 3" key="1">
    <citation type="submission" date="2019-02" db="EMBL/GenBank/DDBJ databases">
        <title>Deep-cultivation of Planctomycetes and their phenomic and genomic characterization uncovers novel biology.</title>
        <authorList>
            <person name="Wiegand S."/>
            <person name="Jogler M."/>
            <person name="Boedeker C."/>
            <person name="Pinto D."/>
            <person name="Vollmers J."/>
            <person name="Rivas-Marin E."/>
            <person name="Kohn T."/>
            <person name="Peeters S.H."/>
            <person name="Heuer A."/>
            <person name="Rast P."/>
            <person name="Oberbeckmann S."/>
            <person name="Bunk B."/>
            <person name="Jeske O."/>
            <person name="Meyerdierks A."/>
            <person name="Storesund J.E."/>
            <person name="Kallscheuer N."/>
            <person name="Luecker S."/>
            <person name="Lage O.M."/>
            <person name="Pohl T."/>
            <person name="Merkel B.J."/>
            <person name="Hornburger P."/>
            <person name="Mueller R.-W."/>
            <person name="Bruemmer F."/>
            <person name="Labrenz M."/>
            <person name="Spormann A.M."/>
            <person name="Op den Camp H."/>
            <person name="Overmann J."/>
            <person name="Amann R."/>
            <person name="Jetten M.S.M."/>
            <person name="Mascher T."/>
            <person name="Medema M.H."/>
            <person name="Devos D.P."/>
            <person name="Kaster A.-K."/>
            <person name="Ovreas L."/>
            <person name="Rohde M."/>
            <person name="Galperin M.Y."/>
            <person name="Jogler C."/>
        </authorList>
    </citation>
    <scope>NUCLEOTIDE SEQUENCE [LARGE SCALE GENOMIC DNA]</scope>
    <source>
        <strain evidence="2 3">Poly30</strain>
    </source>
</reference>
<dbReference type="OrthoDB" id="240578at2"/>
<dbReference type="InterPro" id="IPR025641">
    <property type="entry name" value="DUF4340"/>
</dbReference>
<dbReference type="RefSeq" id="WP_145198538.1">
    <property type="nucleotide sequence ID" value="NZ_CP036434.1"/>
</dbReference>
<evidence type="ECO:0000313" key="3">
    <source>
        <dbReference type="Proteomes" id="UP000320390"/>
    </source>
</evidence>
<name>A0A518ETQ7_9BACT</name>
<protein>
    <recommendedName>
        <fullName evidence="1">DUF4340 domain-containing protein</fullName>
    </recommendedName>
</protein>
<proteinExistence type="predicted"/>
<feature type="domain" description="DUF4340" evidence="1">
    <location>
        <begin position="216"/>
        <end position="386"/>
    </location>
</feature>
<dbReference type="AlphaFoldDB" id="A0A518ETQ7"/>
<keyword evidence="3" id="KW-1185">Reference proteome</keyword>
<feature type="domain" description="DUF4340" evidence="1">
    <location>
        <begin position="71"/>
        <end position="201"/>
    </location>
</feature>
<gene>
    <name evidence="2" type="ORF">Poly30_30030</name>
</gene>
<organism evidence="2 3">
    <name type="scientific">Saltatorellus ferox</name>
    <dbReference type="NCBI Taxonomy" id="2528018"/>
    <lineage>
        <taxon>Bacteria</taxon>
        <taxon>Pseudomonadati</taxon>
        <taxon>Planctomycetota</taxon>
        <taxon>Planctomycetia</taxon>
        <taxon>Planctomycetia incertae sedis</taxon>
        <taxon>Saltatorellus</taxon>
    </lineage>
</organism>
<sequence>MSRLTPLILAVVVGVLAFLAYRQTERETENQVVEATQLFQGVELRRVSAIRLEDIKSTRHMRFERDGGGRWFLTEPVAWPAEPGLMDKIFQIIQRNGASIVPEQLMAEAAPSFSPPRGFLETIETLENGEERRTRIEVGALDLDGMRVYVRRDGETLRTARNLETLFSLTSADFRSKRLFTLDPNSVAQVERIGGWYDQGAGESLDFLARPEGYGWRIHKPYRVQGDPTLLTLWSRFLCSAQAKRFVSDRPDVDLSKYNLDQPWVTIKLTSNGGSEQSIHLAADQNRVYAQRDGMANVFEIEFDTAQRFREPVEVFFEGAFVRVPRAEVMHVWISREAGDLRFTKIGDDWTVAERPKDFDEYSIELPADSNVMTDLLVETEKAEVLRYFRDLPVTEFFPGGRALRGLWVQPRTDVRQGGYVGDVVKTPQGTEVAPFLREGDTIVGSLAPEVLEWIDRPLDHYLDRQLWELQNIQMNALVIERDGKDRRFRRSPKDDWQPVDAQVPARELDPVLDHLLFLKVSRHVPEGERESLSDLVTIRFTDSSGNDSEAQIGVTPSGEAQVIMGALRGALKRQQLHADLMAIMDAKPDRE</sequence>